<dbReference type="SUPFAM" id="SSF57667">
    <property type="entry name" value="beta-beta-alpha zinc fingers"/>
    <property type="match status" value="4"/>
</dbReference>
<keyword evidence="2" id="KW-0479">Metal-binding</keyword>
<keyword evidence="10" id="KW-1185">Reference proteome</keyword>
<accession>A0A1S3KDL6</accession>
<evidence type="ECO:0000256" key="8">
    <source>
        <dbReference type="SAM" id="MobiDB-lite"/>
    </source>
</evidence>
<feature type="region of interest" description="Disordered" evidence="8">
    <location>
        <begin position="414"/>
        <end position="434"/>
    </location>
</feature>
<dbReference type="PROSITE" id="PS50157">
    <property type="entry name" value="ZINC_FINGER_C2H2_2"/>
    <property type="match status" value="2"/>
</dbReference>
<dbReference type="Pfam" id="PF00096">
    <property type="entry name" value="zf-C2H2"/>
    <property type="match status" value="2"/>
</dbReference>
<reference evidence="11" key="1">
    <citation type="submission" date="2025-08" db="UniProtKB">
        <authorList>
            <consortium name="RefSeq"/>
        </authorList>
    </citation>
    <scope>IDENTIFICATION</scope>
    <source>
        <tissue evidence="11">Gonads</tissue>
    </source>
</reference>
<feature type="compositionally biased region" description="Low complexity" evidence="8">
    <location>
        <begin position="417"/>
        <end position="434"/>
    </location>
</feature>
<name>A0A1S3KDL6_LINAN</name>
<dbReference type="GO" id="GO:0008270">
    <property type="term" value="F:zinc ion binding"/>
    <property type="evidence" value="ECO:0007669"/>
    <property type="project" value="UniProtKB-KW"/>
</dbReference>
<dbReference type="OrthoDB" id="5576026at2759"/>
<dbReference type="InterPro" id="IPR013087">
    <property type="entry name" value="Znf_C2H2_type"/>
</dbReference>
<evidence type="ECO:0000256" key="2">
    <source>
        <dbReference type="ARBA" id="ARBA00022723"/>
    </source>
</evidence>
<evidence type="ECO:0000256" key="6">
    <source>
        <dbReference type="ARBA" id="ARBA00023242"/>
    </source>
</evidence>
<dbReference type="InterPro" id="IPR036236">
    <property type="entry name" value="Znf_C2H2_sf"/>
</dbReference>
<feature type="domain" description="C2H2-type" evidence="9">
    <location>
        <begin position="195"/>
        <end position="224"/>
    </location>
</feature>
<gene>
    <name evidence="11" type="primary">LOC106181024</name>
</gene>
<dbReference type="RefSeq" id="XP_013420718.1">
    <property type="nucleotide sequence ID" value="XM_013565264.1"/>
</dbReference>
<keyword evidence="6" id="KW-0539">Nucleus</keyword>
<dbReference type="SMART" id="SM00355">
    <property type="entry name" value="ZnF_C2H2"/>
    <property type="match status" value="11"/>
</dbReference>
<protein>
    <submittedName>
        <fullName evidence="11">Zinc finger protein 423</fullName>
    </submittedName>
</protein>
<evidence type="ECO:0000256" key="4">
    <source>
        <dbReference type="ARBA" id="ARBA00022771"/>
    </source>
</evidence>
<dbReference type="KEGG" id="lak:106181024"/>
<organism evidence="10 11">
    <name type="scientific">Lingula anatina</name>
    <name type="common">Brachiopod</name>
    <name type="synonym">Lingula unguis</name>
    <dbReference type="NCBI Taxonomy" id="7574"/>
    <lineage>
        <taxon>Eukaryota</taxon>
        <taxon>Metazoa</taxon>
        <taxon>Spiralia</taxon>
        <taxon>Lophotrochozoa</taxon>
        <taxon>Brachiopoda</taxon>
        <taxon>Linguliformea</taxon>
        <taxon>Lingulata</taxon>
        <taxon>Lingulida</taxon>
        <taxon>Linguloidea</taxon>
        <taxon>Lingulidae</taxon>
        <taxon>Lingula</taxon>
    </lineage>
</organism>
<dbReference type="InterPro" id="IPR050888">
    <property type="entry name" value="ZnF_C2H2-type_TF"/>
</dbReference>
<dbReference type="InParanoid" id="A0A1S3KDL6"/>
<dbReference type="AlphaFoldDB" id="A0A1S3KDL6"/>
<feature type="region of interest" description="Disordered" evidence="8">
    <location>
        <begin position="334"/>
        <end position="358"/>
    </location>
</feature>
<evidence type="ECO:0000313" key="11">
    <source>
        <dbReference type="RefSeq" id="XP_013420718.1"/>
    </source>
</evidence>
<keyword evidence="3" id="KW-0677">Repeat</keyword>
<evidence type="ECO:0000256" key="3">
    <source>
        <dbReference type="ARBA" id="ARBA00022737"/>
    </source>
</evidence>
<keyword evidence="5" id="KW-0862">Zinc</keyword>
<dbReference type="GO" id="GO:0005634">
    <property type="term" value="C:nucleus"/>
    <property type="evidence" value="ECO:0007669"/>
    <property type="project" value="UniProtKB-SubCell"/>
</dbReference>
<evidence type="ECO:0000256" key="1">
    <source>
        <dbReference type="ARBA" id="ARBA00004123"/>
    </source>
</evidence>
<dbReference type="PROSITE" id="PS00028">
    <property type="entry name" value="ZINC_FINGER_C2H2_1"/>
    <property type="match status" value="6"/>
</dbReference>
<comment type="subcellular location">
    <subcellularLocation>
        <location evidence="1">Nucleus</location>
    </subcellularLocation>
</comment>
<dbReference type="GeneID" id="106181024"/>
<feature type="region of interest" description="Disordered" evidence="8">
    <location>
        <begin position="613"/>
        <end position="665"/>
    </location>
</feature>
<dbReference type="Gene3D" id="3.30.160.60">
    <property type="entry name" value="Classic Zinc Finger"/>
    <property type="match status" value="1"/>
</dbReference>
<evidence type="ECO:0000313" key="10">
    <source>
        <dbReference type="Proteomes" id="UP000085678"/>
    </source>
</evidence>
<feature type="compositionally biased region" description="Polar residues" evidence="8">
    <location>
        <begin position="636"/>
        <end position="652"/>
    </location>
</feature>
<evidence type="ECO:0000256" key="7">
    <source>
        <dbReference type="PROSITE-ProRule" id="PRU00042"/>
    </source>
</evidence>
<sequence length="730" mass="80728">MEDVTVTIKQEPEDDYYSGQCGQYEDNDQVSTPLSDHTPAHSGPSLILSLAPSSSKVVRPPSDLPYTCHTCRFETSEPDVHQNHANLHIHPQPVCDICMLELEDFDCLQTHRLLHFNSSLVCYACDVTFVASTPNPEQSVAYQGLLHLSSIHGEKNLSSECHVVMYCPVCQQRFSDSKAFIYHMCMHAVAEVNNYFCKFCGLQFIGRRALQAHFSGPRHMEMKKKLADVFVCAECRVIFPNRDSYAMHQLQRAQEESCVGSRKAPTSICCPICEPTPVLLKTVQEFEAHLQNKHVPPAPAVDTGKRGGQPMICKTCGEKLKDLDALMLHMFEHKAPNSQPGQKGKEPEAVEEKISTAQSTSLTIPVTTASQGEVDQQVPLLLRLQDELYCKFCAGRFDCKDSLAMHVMTDHSEDMYSGDIKSSPRSSSSSSSISYLAGGSSAGYNSLTKMNDEFAAPGTVSQQRADMHRGNMQVCGQCGMIFTSLDALAMHMMTHAHHDMEDVEKERRQRGEGHSLWNSKEPMQPQVKRLRAASASIAGDALPLHIKRTRPASASMVEDMSVGASLRKVSSPHKAVPPKCPASLQSHPAFSEPVNFAHHSRALSLVPSASNKSAHTYEKSHTPSSVHVPATRSARSDCSTPLSETAQMNPDTTHGEASPSTSGETSSIVDFVLENRESLKMCRHCKIVFAEKTLYYLHMGLHNLNNAWQCNLCGRICRDAREFSAHVIHF</sequence>
<evidence type="ECO:0000256" key="5">
    <source>
        <dbReference type="ARBA" id="ARBA00022833"/>
    </source>
</evidence>
<feature type="compositionally biased region" description="Basic and acidic residues" evidence="8">
    <location>
        <begin position="343"/>
        <end position="354"/>
    </location>
</feature>
<evidence type="ECO:0000259" key="9">
    <source>
        <dbReference type="PROSITE" id="PS50157"/>
    </source>
</evidence>
<proteinExistence type="predicted"/>
<dbReference type="PANTHER" id="PTHR24406">
    <property type="entry name" value="TRANSCRIPTIONAL REPRESSOR CTCFL-RELATED"/>
    <property type="match status" value="1"/>
</dbReference>
<dbReference type="Proteomes" id="UP000085678">
    <property type="component" value="Unplaced"/>
</dbReference>
<keyword evidence="4 7" id="KW-0863">Zinc-finger</keyword>
<feature type="domain" description="C2H2-type" evidence="9">
    <location>
        <begin position="473"/>
        <end position="500"/>
    </location>
</feature>